<dbReference type="UniPathway" id="UPA00077">
    <property type="reaction ID" value="UER00155"/>
</dbReference>
<dbReference type="PROSITE" id="PS00794">
    <property type="entry name" value="HPPK"/>
    <property type="match status" value="1"/>
</dbReference>
<dbReference type="GO" id="GO:0046656">
    <property type="term" value="P:folic acid biosynthetic process"/>
    <property type="evidence" value="ECO:0007669"/>
    <property type="project" value="UniProtKB-KW"/>
</dbReference>
<evidence type="ECO:0000256" key="4">
    <source>
        <dbReference type="ARBA" id="ARBA00022741"/>
    </source>
</evidence>
<name>A0A246BG69_9DEIO</name>
<evidence type="ECO:0000256" key="1">
    <source>
        <dbReference type="ARBA" id="ARBA00005051"/>
    </source>
</evidence>
<keyword evidence="6" id="KW-0067">ATP-binding</keyword>
<proteinExistence type="predicted"/>
<keyword evidence="10" id="KW-1185">Reference proteome</keyword>
<dbReference type="AlphaFoldDB" id="A0A246BG69"/>
<evidence type="ECO:0000256" key="6">
    <source>
        <dbReference type="ARBA" id="ARBA00022840"/>
    </source>
</evidence>
<dbReference type="NCBIfam" id="TIGR01498">
    <property type="entry name" value="folK"/>
    <property type="match status" value="1"/>
</dbReference>
<evidence type="ECO:0000256" key="5">
    <source>
        <dbReference type="ARBA" id="ARBA00022777"/>
    </source>
</evidence>
<dbReference type="Gene3D" id="3.30.70.560">
    <property type="entry name" value="7,8-Dihydro-6-hydroxymethylpterin-pyrophosphokinase HPPK"/>
    <property type="match status" value="1"/>
</dbReference>
<evidence type="ECO:0000256" key="2">
    <source>
        <dbReference type="ARBA" id="ARBA00013253"/>
    </source>
</evidence>
<dbReference type="RefSeq" id="WP_088249773.1">
    <property type="nucleotide sequence ID" value="NZ_BNAM01000004.1"/>
</dbReference>
<dbReference type="PANTHER" id="PTHR43071:SF1">
    <property type="entry name" value="2-AMINO-4-HYDROXY-6-HYDROXYMETHYLDIHYDROPTERIDINE PYROPHOSPHOKINASE"/>
    <property type="match status" value="1"/>
</dbReference>
<dbReference type="Pfam" id="PF01288">
    <property type="entry name" value="HPPK"/>
    <property type="match status" value="1"/>
</dbReference>
<dbReference type="EC" id="2.7.6.3" evidence="2"/>
<dbReference type="InterPro" id="IPR000550">
    <property type="entry name" value="Hppk"/>
</dbReference>
<gene>
    <name evidence="9" type="ORF">CBQ26_16660</name>
</gene>
<organism evidence="9 10">
    <name type="scientific">Deinococcus indicus</name>
    <dbReference type="NCBI Taxonomy" id="223556"/>
    <lineage>
        <taxon>Bacteria</taxon>
        <taxon>Thermotogati</taxon>
        <taxon>Deinococcota</taxon>
        <taxon>Deinococci</taxon>
        <taxon>Deinococcales</taxon>
        <taxon>Deinococcaceae</taxon>
        <taxon>Deinococcus</taxon>
    </lineage>
</organism>
<dbReference type="GO" id="GO:0005524">
    <property type="term" value="F:ATP binding"/>
    <property type="evidence" value="ECO:0007669"/>
    <property type="project" value="UniProtKB-KW"/>
</dbReference>
<dbReference type="GO" id="GO:0003848">
    <property type="term" value="F:2-amino-4-hydroxy-6-hydroxymethyldihydropteridine diphosphokinase activity"/>
    <property type="evidence" value="ECO:0007669"/>
    <property type="project" value="UniProtKB-EC"/>
</dbReference>
<dbReference type="GO" id="GO:0046654">
    <property type="term" value="P:tetrahydrofolate biosynthetic process"/>
    <property type="evidence" value="ECO:0007669"/>
    <property type="project" value="UniProtKB-UniPathway"/>
</dbReference>
<dbReference type="Proteomes" id="UP000197208">
    <property type="component" value="Unassembled WGS sequence"/>
</dbReference>
<dbReference type="InterPro" id="IPR035907">
    <property type="entry name" value="Hppk_sf"/>
</dbReference>
<keyword evidence="7" id="KW-0289">Folate biosynthesis</keyword>
<dbReference type="GO" id="GO:0016301">
    <property type="term" value="F:kinase activity"/>
    <property type="evidence" value="ECO:0007669"/>
    <property type="project" value="UniProtKB-KW"/>
</dbReference>
<keyword evidence="3" id="KW-0808">Transferase</keyword>
<keyword evidence="5 9" id="KW-0418">Kinase</keyword>
<dbReference type="OrthoDB" id="9808041at2"/>
<keyword evidence="4" id="KW-0547">Nucleotide-binding</keyword>
<evidence type="ECO:0000259" key="8">
    <source>
        <dbReference type="PROSITE" id="PS00794"/>
    </source>
</evidence>
<protein>
    <recommendedName>
        <fullName evidence="2">2-amino-4-hydroxy-6-hydroxymethyldihydropteridine diphosphokinase</fullName>
        <ecNumber evidence="2">2.7.6.3</ecNumber>
    </recommendedName>
</protein>
<dbReference type="SUPFAM" id="SSF55083">
    <property type="entry name" value="6-hydroxymethyl-7,8-dihydropterin pyrophosphokinase, HPPK"/>
    <property type="match status" value="1"/>
</dbReference>
<feature type="domain" description="7,8-dihydro-6-hydroxymethylpterin-pyrophosphokinase" evidence="8">
    <location>
        <begin position="94"/>
        <end position="105"/>
    </location>
</feature>
<evidence type="ECO:0000313" key="10">
    <source>
        <dbReference type="Proteomes" id="UP000197208"/>
    </source>
</evidence>
<accession>A0A246BG69</accession>
<reference evidence="9 10" key="1">
    <citation type="submission" date="2017-05" db="EMBL/GenBank/DDBJ databases">
        <title>De novo genome assembly of Deniococcus indicus strain DR1.</title>
        <authorList>
            <person name="Chauhan D."/>
            <person name="Yennamalli R.M."/>
            <person name="Priyadarshini R."/>
        </authorList>
    </citation>
    <scope>NUCLEOTIDE SEQUENCE [LARGE SCALE GENOMIC DNA]</scope>
    <source>
        <strain evidence="9 10">DR1</strain>
    </source>
</reference>
<dbReference type="EMBL" id="NHMK01000026">
    <property type="protein sequence ID" value="OWL94231.1"/>
    <property type="molecule type" value="Genomic_DNA"/>
</dbReference>
<dbReference type="PANTHER" id="PTHR43071">
    <property type="entry name" value="2-AMINO-4-HYDROXY-6-HYDROXYMETHYLDIHYDROPTERIDINE PYROPHOSPHOKINASE"/>
    <property type="match status" value="1"/>
</dbReference>
<evidence type="ECO:0000256" key="7">
    <source>
        <dbReference type="ARBA" id="ARBA00022909"/>
    </source>
</evidence>
<sequence>MTAPDPPHADAFIALGANLGDPLRTLRWAVTQLGALGRVQGVSALYRTAPVGGPPGQPDYLNAVAQLRTTLPPAALLGALHALEAQAGRERHERWAARTLDLDLITYADLTCHDPALTLPHPRAWERPFVLGPLRDLNPDLRCPVSGESVRDALRRLGTAELGRRDPGWLRPRPAPPPS</sequence>
<comment type="pathway">
    <text evidence="1">Cofactor biosynthesis; tetrahydrofolate biosynthesis; 2-amino-4-hydroxy-6-hydroxymethyl-7,8-dihydropteridine diphosphate from 7,8-dihydroneopterin triphosphate: step 4/4.</text>
</comment>
<evidence type="ECO:0000256" key="3">
    <source>
        <dbReference type="ARBA" id="ARBA00022679"/>
    </source>
</evidence>
<dbReference type="CDD" id="cd00483">
    <property type="entry name" value="HPPK"/>
    <property type="match status" value="1"/>
</dbReference>
<evidence type="ECO:0000313" key="9">
    <source>
        <dbReference type="EMBL" id="OWL94231.1"/>
    </source>
</evidence>
<comment type="caution">
    <text evidence="9">The sequence shown here is derived from an EMBL/GenBank/DDBJ whole genome shotgun (WGS) entry which is preliminary data.</text>
</comment>